<accession>A0A6A5JX40</accession>
<name>A0A6A5JX40_9PLEO</name>
<evidence type="ECO:0000313" key="4">
    <source>
        <dbReference type="Proteomes" id="UP000800040"/>
    </source>
</evidence>
<feature type="region of interest" description="Disordered" evidence="1">
    <location>
        <begin position="321"/>
        <end position="346"/>
    </location>
</feature>
<sequence>MKGHFNLAATCSLMIQAAAALTPVPSVTVIHNINVAVRQAADSFMIAAVVPTESGQIGINPPGPEPTPANIELHTKYLTLEGSATKWIGPNPNHIAVTTTTTTKKGGETAVATITKGVSAIKDANGDLSILLGPAVKAKLEEIATQVTPCAAKRKRRMRNRKRGGPACGLADFVQRVGANEELQDSFSQPLTDQVFHKINEKYSNNDPSADPGWEGDGGHHEVNEDESYFSDDEQGFFEGAEGSGDDAAAGTVVSIIFSSEQEAAAIAAALSGSEAEAAAAVWGGSTVTAGSFLAFLWTTLQDGNPLSNVNKVPKESIHKISKTKTATSSPTATSSSIPSSSCPAQTEIPPSCEDCNPTSVKVEGASSTDVVHWVCSEGSTKGCLCDPQPEEAKTSCTGDISAVPSEFLVDKTANGFCEDVMNNLDSDITSTAYDIDGNKIPLLSQFQAEVNARRALLRRSPPEKSENYKDYKFLLSYKHEDGDCLLPKEDLCKNAWRKLVSSPCGSNHGSAGDRMYVDALINVGCGTFSWSVEAPPRPEPEPSKTKALGIVSDQMVRPQSLEDVMNNAGKVYFNFFATDYGKAVECRDNPVLREQRPVNPDNTARTYPGGEFPLELFGEQCTYKNSGDNVGKLFCGDKAIDCFWDPAEKDPASGVTDKLDYDCGDWSRQTIFTCPW</sequence>
<dbReference type="AlphaFoldDB" id="A0A6A5JX40"/>
<feature type="chain" id="PRO_5025652709" description="Ig-like domain-containing protein" evidence="2">
    <location>
        <begin position="21"/>
        <end position="677"/>
    </location>
</feature>
<feature type="region of interest" description="Disordered" evidence="1">
    <location>
        <begin position="202"/>
        <end position="230"/>
    </location>
</feature>
<dbReference type="OrthoDB" id="1896086at2759"/>
<evidence type="ECO:0000256" key="1">
    <source>
        <dbReference type="SAM" id="MobiDB-lite"/>
    </source>
</evidence>
<dbReference type="Proteomes" id="UP000800040">
    <property type="component" value="Unassembled WGS sequence"/>
</dbReference>
<reference evidence="3" key="1">
    <citation type="submission" date="2020-01" db="EMBL/GenBank/DDBJ databases">
        <authorList>
            <consortium name="DOE Joint Genome Institute"/>
            <person name="Haridas S."/>
            <person name="Albert R."/>
            <person name="Binder M."/>
            <person name="Bloem J."/>
            <person name="Labutti K."/>
            <person name="Salamov A."/>
            <person name="Andreopoulos B."/>
            <person name="Baker S.E."/>
            <person name="Barry K."/>
            <person name="Bills G."/>
            <person name="Bluhm B.H."/>
            <person name="Cannon C."/>
            <person name="Castanera R."/>
            <person name="Culley D.E."/>
            <person name="Daum C."/>
            <person name="Ezra D."/>
            <person name="Gonzalez J.B."/>
            <person name="Henrissat B."/>
            <person name="Kuo A."/>
            <person name="Liang C."/>
            <person name="Lipzen A."/>
            <person name="Lutzoni F."/>
            <person name="Magnuson J."/>
            <person name="Mondo S."/>
            <person name="Nolan M."/>
            <person name="Ohm R."/>
            <person name="Pangilinan J."/>
            <person name="Park H.-J."/>
            <person name="Ramirez L."/>
            <person name="Alfaro M."/>
            <person name="Sun H."/>
            <person name="Tritt A."/>
            <person name="Yoshinaga Y."/>
            <person name="Zwiers L.-H."/>
            <person name="Turgeon B.G."/>
            <person name="Goodwin S.B."/>
            <person name="Spatafora J.W."/>
            <person name="Crous P.W."/>
            <person name="Grigoriev I.V."/>
        </authorList>
    </citation>
    <scope>NUCLEOTIDE SEQUENCE</scope>
    <source>
        <strain evidence="3">P77</strain>
    </source>
</reference>
<feature type="signal peptide" evidence="2">
    <location>
        <begin position="1"/>
        <end position="20"/>
    </location>
</feature>
<gene>
    <name evidence="3" type="ORF">BDW02DRAFT_561370</name>
</gene>
<evidence type="ECO:0000256" key="2">
    <source>
        <dbReference type="SAM" id="SignalP"/>
    </source>
</evidence>
<keyword evidence="4" id="KW-1185">Reference proteome</keyword>
<dbReference type="EMBL" id="ML975451">
    <property type="protein sequence ID" value="KAF1829315.1"/>
    <property type="molecule type" value="Genomic_DNA"/>
</dbReference>
<feature type="compositionally biased region" description="Low complexity" evidence="1">
    <location>
        <begin position="324"/>
        <end position="345"/>
    </location>
</feature>
<organism evidence="3 4">
    <name type="scientific">Decorospora gaudefroyi</name>
    <dbReference type="NCBI Taxonomy" id="184978"/>
    <lineage>
        <taxon>Eukaryota</taxon>
        <taxon>Fungi</taxon>
        <taxon>Dikarya</taxon>
        <taxon>Ascomycota</taxon>
        <taxon>Pezizomycotina</taxon>
        <taxon>Dothideomycetes</taxon>
        <taxon>Pleosporomycetidae</taxon>
        <taxon>Pleosporales</taxon>
        <taxon>Pleosporineae</taxon>
        <taxon>Pleosporaceae</taxon>
        <taxon>Decorospora</taxon>
    </lineage>
</organism>
<evidence type="ECO:0008006" key="5">
    <source>
        <dbReference type="Google" id="ProtNLM"/>
    </source>
</evidence>
<proteinExistence type="predicted"/>
<protein>
    <recommendedName>
        <fullName evidence="5">Ig-like domain-containing protein</fullName>
    </recommendedName>
</protein>
<evidence type="ECO:0000313" key="3">
    <source>
        <dbReference type="EMBL" id="KAF1829315.1"/>
    </source>
</evidence>
<keyword evidence="2" id="KW-0732">Signal</keyword>